<evidence type="ECO:0000256" key="1">
    <source>
        <dbReference type="ARBA" id="ARBA00009792"/>
    </source>
</evidence>
<dbReference type="InterPro" id="IPR011013">
    <property type="entry name" value="Gal_mutarotase_sf_dom"/>
</dbReference>
<protein>
    <submittedName>
        <fullName evidence="6">Alpha-mannosidase</fullName>
    </submittedName>
</protein>
<dbReference type="InterPro" id="IPR041147">
    <property type="entry name" value="GH38_C"/>
</dbReference>
<keyword evidence="2" id="KW-0479">Metal-binding</keyword>
<dbReference type="FunFam" id="3.20.110.10:FF:000002">
    <property type="entry name" value="alpha-mannosidase 2C1 isoform X1"/>
    <property type="match status" value="1"/>
</dbReference>
<feature type="domain" description="Glycoside hydrolase family 38 central" evidence="5">
    <location>
        <begin position="521"/>
        <end position="599"/>
    </location>
</feature>
<dbReference type="AlphaFoldDB" id="A0A4Q1RG07"/>
<dbReference type="SUPFAM" id="SSF88688">
    <property type="entry name" value="Families 57/38 glycoside transferase middle domain"/>
    <property type="match status" value="1"/>
</dbReference>
<evidence type="ECO:0000313" key="7">
    <source>
        <dbReference type="Proteomes" id="UP000290106"/>
    </source>
</evidence>
<dbReference type="Gene3D" id="2.70.98.30">
    <property type="entry name" value="Golgi alpha-mannosidase II, domain 4"/>
    <property type="match status" value="1"/>
</dbReference>
<comment type="caution">
    <text evidence="6">The sequence shown here is derived from an EMBL/GenBank/DDBJ whole genome shotgun (WGS) entry which is preliminary data.</text>
</comment>
<dbReference type="Pfam" id="PF09261">
    <property type="entry name" value="Alpha-mann_mid"/>
    <property type="match status" value="1"/>
</dbReference>
<dbReference type="InterPro" id="IPR011330">
    <property type="entry name" value="Glyco_hydro/deAcase_b/a-brl"/>
</dbReference>
<dbReference type="GO" id="GO:0004559">
    <property type="term" value="F:alpha-mannosidase activity"/>
    <property type="evidence" value="ECO:0007669"/>
    <property type="project" value="InterPro"/>
</dbReference>
<dbReference type="Pfam" id="PF07748">
    <property type="entry name" value="Glyco_hydro_38C"/>
    <property type="match status" value="1"/>
</dbReference>
<dbReference type="SUPFAM" id="SSF74650">
    <property type="entry name" value="Galactose mutarotase-like"/>
    <property type="match status" value="1"/>
</dbReference>
<dbReference type="InterPro" id="IPR037094">
    <property type="entry name" value="Glyco_hydro_38_cen_sf"/>
</dbReference>
<dbReference type="Pfam" id="PF17677">
    <property type="entry name" value="Glyco_hydro38C2"/>
    <property type="match status" value="1"/>
</dbReference>
<dbReference type="InterPro" id="IPR000602">
    <property type="entry name" value="Glyco_hydro_38_N"/>
</dbReference>
<dbReference type="SUPFAM" id="SSF88713">
    <property type="entry name" value="Glycoside hydrolase/deacetylase"/>
    <property type="match status" value="1"/>
</dbReference>
<dbReference type="FunFam" id="2.70.98.30:FF:000010">
    <property type="entry name" value="Cytosolic alpha-mannosidase"/>
    <property type="match status" value="1"/>
</dbReference>
<keyword evidence="3" id="KW-0378">Hydrolase</keyword>
<dbReference type="InterPro" id="IPR028995">
    <property type="entry name" value="Glyco_hydro_57/38_cen_sf"/>
</dbReference>
<evidence type="ECO:0000256" key="3">
    <source>
        <dbReference type="ARBA" id="ARBA00022801"/>
    </source>
</evidence>
<dbReference type="PANTHER" id="PTHR46017">
    <property type="entry name" value="ALPHA-MANNOSIDASE 2C1"/>
    <property type="match status" value="1"/>
</dbReference>
<dbReference type="Proteomes" id="UP000290106">
    <property type="component" value="Unassembled WGS sequence"/>
</dbReference>
<name>A0A4Q1RG07_9FIRM</name>
<dbReference type="Gene3D" id="2.60.40.2220">
    <property type="match status" value="1"/>
</dbReference>
<dbReference type="FunFam" id="1.20.1270.50:FF:000004">
    <property type="entry name" value="alpha-mannosidase 2C1 isoform X1"/>
    <property type="match status" value="1"/>
</dbReference>
<dbReference type="InterPro" id="IPR027291">
    <property type="entry name" value="Glyco_hydro_38_N_sf"/>
</dbReference>
<dbReference type="InterPro" id="IPR015341">
    <property type="entry name" value="Glyco_hydro_38_cen"/>
</dbReference>
<evidence type="ECO:0000256" key="4">
    <source>
        <dbReference type="ARBA" id="ARBA00023295"/>
    </source>
</evidence>
<proteinExistence type="inferred from homology"/>
<dbReference type="GO" id="GO:0009313">
    <property type="term" value="P:oligosaccharide catabolic process"/>
    <property type="evidence" value="ECO:0007669"/>
    <property type="project" value="TreeGrafter"/>
</dbReference>
<evidence type="ECO:0000259" key="5">
    <source>
        <dbReference type="SMART" id="SM00872"/>
    </source>
</evidence>
<dbReference type="CDD" id="cd10789">
    <property type="entry name" value="GH38N_AMII_ER_cytosolic"/>
    <property type="match status" value="1"/>
</dbReference>
<dbReference type="Pfam" id="PF01074">
    <property type="entry name" value="Glyco_hydro_38N"/>
    <property type="match status" value="1"/>
</dbReference>
<organism evidence="6 7">
    <name type="scientific">Blautia faecicola</name>
    <dbReference type="NCBI Taxonomy" id="2509240"/>
    <lineage>
        <taxon>Bacteria</taxon>
        <taxon>Bacillati</taxon>
        <taxon>Bacillota</taxon>
        <taxon>Clostridia</taxon>
        <taxon>Lachnospirales</taxon>
        <taxon>Lachnospiraceae</taxon>
        <taxon>Blautia</taxon>
    </lineage>
</organism>
<keyword evidence="4" id="KW-0326">Glycosidase</keyword>
<evidence type="ECO:0000313" key="6">
    <source>
        <dbReference type="EMBL" id="RXS74546.1"/>
    </source>
</evidence>
<dbReference type="EMBL" id="SDKC01000001">
    <property type="protein sequence ID" value="RXS74546.1"/>
    <property type="molecule type" value="Genomic_DNA"/>
</dbReference>
<sequence length="1048" mass="120373">MILLKERIGKMLEYLQEQVYPKQVAIPSYKMIRTDERCLDVNNLDTSSWTEITNQELWGGHREYYWFETVVTIPEEFDGECVVYELKTGKEGEWDATNPQFSIFVNGVRVQGLDVNHREIILAEPAKAGDTYRIVLSAFTGDQNFSLKMNSSLKVLDRKTEKYYYDLEVPYQSARLLNTEDQAYITIIQALNESLNLLDMRKEGSKEYYQSLEKAQEYITKEFYEKYCDGEKSPIIYCVGHTHIDCAWLWTLRVTEDKAVRSFSTVLELMKEYPEYVFMSSQPQLYKYVKKNAPDVYEQIKERVKEGRWEPDGGMFVEADCNIASGEALVRQFVHGQRFFKEEFGVDNEILWLPDVFGYSAALPQILQKCGIPYFMTTKISWNEFNKMPYDTFEWEGIDGTRVLTHFVPTRDYNRAAVEGGTETEHFTTYNGYINPSQMKGAWARYSQKYLNEEVLCSFGFGDGGGGPTKDMLENQRRLAKGLPGMPRTKMSTAKEFFHVLDKHVTGKKYLPTWVGELYLEYHRGTYTSMARNKKFNRKAEFAYQNEEMYAMLDAQTAGGAYPEKELHEGWEVILRNQFHDILPGSSIKEVYDDSKAEYEGIFAENKALTDATLAHIAAGVKAPKHSLVVYNPNSAAAYDLITFTVPEGMGEPAVYDGETKLAVQKTADGAYVFFAAGVPGKGYKTYTVKEETADTTPTMEVSTEVMENEFFKVEYNEKGQFAKIYDKKADRDVLKPGKAGNVIVSYEDRPHNYDAWDVNNYYTEKSWDIDQVSAMEVVENGPVRACVKVERKYLDSTITQFIYLYHDIPRIDIKNVIDWKEHQIFVKDYFPIDVHTNEATFDIQYGNVKRDTHDNTSWDFAKFEVCHHKWMDVSEDGYGVSMLNDCKYGVGVRNGVIGMSMLKSAIHPNPEADKELHEFTYSIYPHQGGWREAGTVKQAYQINNPLTCSWKENEGGTLAPEYSLVSSDQDNAVIEVVKKAEDSDAVIVRLYECYNRRTPVTLIFGKELTSVVECNMMEEGADPVEFTGNQATFEMKPYEIKTLKVTF</sequence>
<dbReference type="GO" id="GO:0006013">
    <property type="term" value="P:mannose metabolic process"/>
    <property type="evidence" value="ECO:0007669"/>
    <property type="project" value="InterPro"/>
</dbReference>
<reference evidence="6 7" key="1">
    <citation type="submission" date="2019-01" db="EMBL/GenBank/DDBJ databases">
        <title>Blautia sp. nov. KGMB01111 isolated human feces.</title>
        <authorList>
            <person name="Park J.-E."/>
            <person name="Kim J.-S."/>
            <person name="Park S.-H."/>
        </authorList>
    </citation>
    <scope>NUCLEOTIDE SEQUENCE [LARGE SCALE GENOMIC DNA]</scope>
    <source>
        <strain evidence="6 7">KGMB01111</strain>
    </source>
</reference>
<dbReference type="Gene3D" id="1.20.1270.50">
    <property type="entry name" value="Glycoside hydrolase family 38, central domain"/>
    <property type="match status" value="1"/>
</dbReference>
<dbReference type="InterPro" id="IPR011682">
    <property type="entry name" value="Glyco_hydro_38_C"/>
</dbReference>
<evidence type="ECO:0000256" key="2">
    <source>
        <dbReference type="ARBA" id="ARBA00022723"/>
    </source>
</evidence>
<dbReference type="GO" id="GO:0046872">
    <property type="term" value="F:metal ion binding"/>
    <property type="evidence" value="ECO:0007669"/>
    <property type="project" value="UniProtKB-KW"/>
</dbReference>
<keyword evidence="7" id="KW-1185">Reference proteome</keyword>
<dbReference type="GO" id="GO:0030246">
    <property type="term" value="F:carbohydrate binding"/>
    <property type="evidence" value="ECO:0007669"/>
    <property type="project" value="InterPro"/>
</dbReference>
<dbReference type="OrthoDB" id="9772207at2"/>
<dbReference type="SMART" id="SM00872">
    <property type="entry name" value="Alpha-mann_mid"/>
    <property type="match status" value="1"/>
</dbReference>
<dbReference type="RefSeq" id="WP_129257177.1">
    <property type="nucleotide sequence ID" value="NZ_SDKC01000001.1"/>
</dbReference>
<comment type="similarity">
    <text evidence="1">Belongs to the glycosyl hydrolase 38 family.</text>
</comment>
<accession>A0A4Q1RG07</accession>
<dbReference type="PANTHER" id="PTHR46017:SF1">
    <property type="entry name" value="ALPHA-MANNOSIDASE 2C1"/>
    <property type="match status" value="1"/>
</dbReference>
<gene>
    <name evidence="6" type="ORF">ETP43_04550</name>
</gene>
<dbReference type="Gene3D" id="3.20.110.10">
    <property type="entry name" value="Glycoside hydrolase 38, N terminal domain"/>
    <property type="match status" value="1"/>
</dbReference>